<dbReference type="CDD" id="cd00130">
    <property type="entry name" value="PAS"/>
    <property type="match status" value="1"/>
</dbReference>
<dbReference type="InterPro" id="IPR008207">
    <property type="entry name" value="Sig_transdc_His_kin_Hpt_dom"/>
</dbReference>
<dbReference type="InterPro" id="IPR036890">
    <property type="entry name" value="HATPase_C_sf"/>
</dbReference>
<dbReference type="GO" id="GO:0005886">
    <property type="term" value="C:plasma membrane"/>
    <property type="evidence" value="ECO:0007669"/>
    <property type="project" value="UniProtKB-SubCell"/>
</dbReference>
<dbReference type="GO" id="GO:0005524">
    <property type="term" value="F:ATP binding"/>
    <property type="evidence" value="ECO:0007669"/>
    <property type="project" value="UniProtKB-KW"/>
</dbReference>
<dbReference type="GO" id="GO:0000155">
    <property type="term" value="F:phosphorelay sensor kinase activity"/>
    <property type="evidence" value="ECO:0007669"/>
    <property type="project" value="InterPro"/>
</dbReference>
<dbReference type="SMART" id="SM00073">
    <property type="entry name" value="HPT"/>
    <property type="match status" value="1"/>
</dbReference>
<dbReference type="InterPro" id="IPR001789">
    <property type="entry name" value="Sig_transdc_resp-reg_receiver"/>
</dbReference>
<dbReference type="InterPro" id="IPR004358">
    <property type="entry name" value="Sig_transdc_His_kin-like_C"/>
</dbReference>
<protein>
    <recommendedName>
        <fullName evidence="18">Sensory/regulatory protein RpfC</fullName>
        <ecNumber evidence="3">2.7.13.3</ecNumber>
    </recommendedName>
    <alternativeName>
        <fullName evidence="19">Virulence sensor protein BvgS</fullName>
    </alternativeName>
</protein>
<comment type="function">
    <text evidence="16">Member of the two-component regulatory system BvgS/BvgA. Phosphorylates BvgA via a four-step phosphorelay in response to environmental signals.</text>
</comment>
<evidence type="ECO:0000256" key="1">
    <source>
        <dbReference type="ARBA" id="ARBA00000085"/>
    </source>
</evidence>
<evidence type="ECO:0000256" key="8">
    <source>
        <dbReference type="ARBA" id="ARBA00022729"/>
    </source>
</evidence>
<dbReference type="SMART" id="SM00091">
    <property type="entry name" value="PAS"/>
    <property type="match status" value="2"/>
</dbReference>
<accession>A0A1P8K198</accession>
<keyword evidence="10" id="KW-0418">Kinase</keyword>
<dbReference type="InterPro" id="IPR035965">
    <property type="entry name" value="PAS-like_dom_sf"/>
</dbReference>
<dbReference type="STRING" id="1842727.RD110_23410"/>
<gene>
    <name evidence="28" type="ORF">RD110_23410</name>
</gene>
<feature type="domain" description="Response regulatory" evidence="24">
    <location>
        <begin position="947"/>
        <end position="1064"/>
    </location>
</feature>
<feature type="modified residue" description="4-aspartylphosphate" evidence="21">
    <location>
        <position position="850"/>
    </location>
</feature>
<keyword evidence="29" id="KW-1185">Reference proteome</keyword>
<dbReference type="SMART" id="SM00448">
    <property type="entry name" value="REC"/>
    <property type="match status" value="2"/>
</dbReference>
<dbReference type="EC" id="2.7.13.3" evidence="3"/>
<evidence type="ECO:0000256" key="13">
    <source>
        <dbReference type="ARBA" id="ARBA00023012"/>
    </source>
</evidence>
<keyword evidence="13" id="KW-0902">Two-component regulatory system</keyword>
<evidence type="ECO:0000256" key="3">
    <source>
        <dbReference type="ARBA" id="ARBA00012438"/>
    </source>
</evidence>
<keyword evidence="6" id="KW-0808">Transferase</keyword>
<dbReference type="SUPFAM" id="SSF47384">
    <property type="entry name" value="Homodimeric domain of signal transducing histidine kinase"/>
    <property type="match status" value="1"/>
</dbReference>
<evidence type="ECO:0000256" key="14">
    <source>
        <dbReference type="ARBA" id="ARBA00023026"/>
    </source>
</evidence>
<dbReference type="EMBL" id="CP019236">
    <property type="protein sequence ID" value="APW39782.1"/>
    <property type="molecule type" value="Genomic_DNA"/>
</dbReference>
<dbReference type="InterPro" id="IPR000700">
    <property type="entry name" value="PAS-assoc_C"/>
</dbReference>
<dbReference type="Pfam" id="PF00072">
    <property type="entry name" value="Response_reg"/>
    <property type="match status" value="2"/>
</dbReference>
<evidence type="ECO:0000256" key="16">
    <source>
        <dbReference type="ARBA" id="ARBA00058004"/>
    </source>
</evidence>
<dbReference type="InterPro" id="IPR011006">
    <property type="entry name" value="CheY-like_superfamily"/>
</dbReference>
<dbReference type="CDD" id="cd00082">
    <property type="entry name" value="HisKA"/>
    <property type="match status" value="1"/>
</dbReference>
<feature type="domain" description="PAC" evidence="26">
    <location>
        <begin position="373"/>
        <end position="424"/>
    </location>
</feature>
<feature type="modified residue" description="4-aspartylphosphate" evidence="21">
    <location>
        <position position="997"/>
    </location>
</feature>
<evidence type="ECO:0000256" key="4">
    <source>
        <dbReference type="ARBA" id="ARBA00022475"/>
    </source>
</evidence>
<evidence type="ECO:0000256" key="12">
    <source>
        <dbReference type="ARBA" id="ARBA00022989"/>
    </source>
</evidence>
<dbReference type="Gene3D" id="1.20.120.160">
    <property type="entry name" value="HPT domain"/>
    <property type="match status" value="1"/>
</dbReference>
<evidence type="ECO:0000256" key="22">
    <source>
        <dbReference type="SAM" id="Coils"/>
    </source>
</evidence>
<dbReference type="SUPFAM" id="SSF52172">
    <property type="entry name" value="CheY-like"/>
    <property type="match status" value="2"/>
</dbReference>
<dbReference type="InterPro" id="IPR005467">
    <property type="entry name" value="His_kinase_dom"/>
</dbReference>
<dbReference type="PROSITE" id="PS50109">
    <property type="entry name" value="HIS_KIN"/>
    <property type="match status" value="1"/>
</dbReference>
<dbReference type="PANTHER" id="PTHR45339:SF1">
    <property type="entry name" value="HYBRID SIGNAL TRANSDUCTION HISTIDINE KINASE J"/>
    <property type="match status" value="1"/>
</dbReference>
<keyword evidence="4" id="KW-1003">Cell membrane</keyword>
<comment type="catalytic activity">
    <reaction evidence="1">
        <text>ATP + protein L-histidine = ADP + protein N-phospho-L-histidine.</text>
        <dbReference type="EC" id="2.7.13.3"/>
    </reaction>
</comment>
<dbReference type="FunFam" id="1.10.287.130:FF:000002">
    <property type="entry name" value="Two-component osmosensing histidine kinase"/>
    <property type="match status" value="1"/>
</dbReference>
<keyword evidence="11" id="KW-0067">ATP-binding</keyword>
<evidence type="ECO:0000256" key="7">
    <source>
        <dbReference type="ARBA" id="ARBA00022692"/>
    </source>
</evidence>
<sequence length="1297" mass="139087">MVVLGGFLLSGWVARQLWLDEQAQWQARARAETKRLTESLHEAIDASYGTLSALAALAELNPDIEESSFLTALNSMESRAANAFGRGVGLFQLRSNRWELRAGSERVPEAHLLDPFDPESGSALIAVLESARTRPNAWTISEPVTHNDATYVRVALALTSAPEIVVVGTVDLERMVGSLLFSGATDGIQARVFIDRVDGSHTPWLRVEDEEPGRLIVPTQIFTAGVTLGIDWIVSPRFGGALRQTAAWTALGAGGALSLLMGLLLWRQLRANEVVSRRVEVATAALQDKQAELRLLLESTAEGIFGLDAQGRVTFANDAAAALLGHADAAAMIGSDGRALTGAGAGPGSELDADPSAQGAPYWNAVRRLETVDSEDEQFVRQDGSRFFAAYVVSPLRRHGAFQGAVVAFSDISERKKAQALLQEERAQLQSMLDAAPIGAAIEVDGLLRFANRHMRELGGLRLGEPVAGMYVHRADRERVLGLVQATPVVRDVAVQVFAAGGEVRDILLTLMHHSFEGRPGLLVWLDDVTQAREAERVMDEARQKAEEATQAKSDFLANMSHEIRTPMNAIIGMSQLALQFPLDDKPRNYIEKVHRASEHLLGIINDILDFSKIEAGKMRVEAIGFELAEVMDHLASLVGLKARESGLELHFDLRGALPMALVGDPLRLGQVLVNLGNNAVKFTEAGDVVVGIEEVSRGEGRTVLHFWVQDSGIGMTAAQCAQLFQSFSQADASITRRYGGTGLGLAISRRLVELMQGRIWVESVPGAGSTFHFHATFGLPGAQRMLHAEELAGVRVLVIDDNRLARELMAGLLTGFGMVAELAADGAEGLRCAVAAHAEGRPHALVLVDWQMPVLDGLGFIAQLRKTLAIATPPVVLVTAYDREEARVAAQRAGQPLDGMLVKPYTPSSLLEQVGLVLGHTGLVERPERRRNGIDPRDHRHLRGARLLLVEDNAMNQELALALLQGAGIEVVVANHGAEALDILSRDAAFDGVLMDCQMPVMDGFTATTRLRENPAWAALPVIAMTANAMAGDRERVLAVGMNDHIAKPLDVAEMFATMARWVTPRHPAPAFASAPVLEPGSGAEQSPVPREAALPLLPGIDSAAGLARTLGNDALYRRLLLRFLQGQAGFAERFVASRRAGDLETARREAHTLKGTAASIGAMAVASAAAALERACDAESEDVDDLLDAVQQALAPVLDGLRSIEAPERAAGADRPDVSHVAALLHRIAVMLKDSDPDAIALGEDLLEACGGGAWETQARVLHGALECYDFDKAQPLVEAFLLGLAQGSPADSTA</sequence>
<dbReference type="PROSITE" id="PS50113">
    <property type="entry name" value="PAC"/>
    <property type="match status" value="1"/>
</dbReference>
<feature type="domain" description="PAS" evidence="25">
    <location>
        <begin position="289"/>
        <end position="325"/>
    </location>
</feature>
<feature type="domain" description="Response regulatory" evidence="24">
    <location>
        <begin position="796"/>
        <end position="919"/>
    </location>
</feature>
<reference evidence="28 29" key="1">
    <citation type="submission" date="2017-01" db="EMBL/GenBank/DDBJ databases">
        <authorList>
            <person name="Mah S.A."/>
            <person name="Swanson W.J."/>
            <person name="Moy G.W."/>
            <person name="Vacquier V.D."/>
        </authorList>
    </citation>
    <scope>NUCLEOTIDE SEQUENCE [LARGE SCALE GENOMIC DNA]</scope>
    <source>
        <strain evidence="28 29">DCY110</strain>
    </source>
</reference>
<evidence type="ECO:0000256" key="18">
    <source>
        <dbReference type="ARBA" id="ARBA00068150"/>
    </source>
</evidence>
<evidence type="ECO:0000313" key="28">
    <source>
        <dbReference type="EMBL" id="APW39782.1"/>
    </source>
</evidence>
<keyword evidence="8" id="KW-0732">Signal</keyword>
<keyword evidence="22" id="KW-0175">Coiled coil</keyword>
<keyword evidence="15" id="KW-0472">Membrane</keyword>
<dbReference type="InterPro" id="IPR036641">
    <property type="entry name" value="HPT_dom_sf"/>
</dbReference>
<dbReference type="SMART" id="SM00387">
    <property type="entry name" value="HATPase_c"/>
    <property type="match status" value="1"/>
</dbReference>
<evidence type="ECO:0000256" key="5">
    <source>
        <dbReference type="ARBA" id="ARBA00022553"/>
    </source>
</evidence>
<evidence type="ECO:0000259" key="24">
    <source>
        <dbReference type="PROSITE" id="PS50110"/>
    </source>
</evidence>
<dbReference type="PROSITE" id="PS50112">
    <property type="entry name" value="PAS"/>
    <property type="match status" value="1"/>
</dbReference>
<evidence type="ECO:0000259" key="25">
    <source>
        <dbReference type="PROSITE" id="PS50112"/>
    </source>
</evidence>
<dbReference type="CDD" id="cd17546">
    <property type="entry name" value="REC_hyHK_CKI1_RcsC-like"/>
    <property type="match status" value="2"/>
</dbReference>
<dbReference type="InterPro" id="IPR000014">
    <property type="entry name" value="PAS"/>
</dbReference>
<dbReference type="SUPFAM" id="SSF55874">
    <property type="entry name" value="ATPase domain of HSP90 chaperone/DNA topoisomerase II/histidine kinase"/>
    <property type="match status" value="1"/>
</dbReference>
<dbReference type="InterPro" id="IPR003594">
    <property type="entry name" value="HATPase_dom"/>
</dbReference>
<evidence type="ECO:0000313" key="29">
    <source>
        <dbReference type="Proteomes" id="UP000186609"/>
    </source>
</evidence>
<proteinExistence type="predicted"/>
<dbReference type="Pfam" id="PF02518">
    <property type="entry name" value="HATPase_c"/>
    <property type="match status" value="1"/>
</dbReference>
<feature type="domain" description="HPt" evidence="27">
    <location>
        <begin position="1114"/>
        <end position="1206"/>
    </location>
</feature>
<comment type="subunit">
    <text evidence="17">At low DSF concentrations, interacts with RpfF.</text>
</comment>
<dbReference type="NCBIfam" id="TIGR00229">
    <property type="entry name" value="sensory_box"/>
    <property type="match status" value="1"/>
</dbReference>
<evidence type="ECO:0000256" key="10">
    <source>
        <dbReference type="ARBA" id="ARBA00022777"/>
    </source>
</evidence>
<dbReference type="SUPFAM" id="SSF55785">
    <property type="entry name" value="PYP-like sensor domain (PAS domain)"/>
    <property type="match status" value="2"/>
</dbReference>
<evidence type="ECO:0000256" key="20">
    <source>
        <dbReference type="PROSITE-ProRule" id="PRU00110"/>
    </source>
</evidence>
<dbReference type="Gene3D" id="3.40.50.2300">
    <property type="match status" value="2"/>
</dbReference>
<dbReference type="FunFam" id="3.30.565.10:FF:000010">
    <property type="entry name" value="Sensor histidine kinase RcsC"/>
    <property type="match status" value="1"/>
</dbReference>
<dbReference type="Proteomes" id="UP000186609">
    <property type="component" value="Chromosome"/>
</dbReference>
<dbReference type="SMART" id="SM00388">
    <property type="entry name" value="HisKA"/>
    <property type="match status" value="1"/>
</dbReference>
<evidence type="ECO:0000256" key="21">
    <source>
        <dbReference type="PROSITE-ProRule" id="PRU00169"/>
    </source>
</evidence>
<evidence type="ECO:0000259" key="26">
    <source>
        <dbReference type="PROSITE" id="PS50113"/>
    </source>
</evidence>
<evidence type="ECO:0000256" key="17">
    <source>
        <dbReference type="ARBA" id="ARBA00064003"/>
    </source>
</evidence>
<evidence type="ECO:0000256" key="11">
    <source>
        <dbReference type="ARBA" id="ARBA00022840"/>
    </source>
</evidence>
<keyword evidence="7" id="KW-0812">Transmembrane</keyword>
<dbReference type="PROSITE" id="PS50894">
    <property type="entry name" value="HPT"/>
    <property type="match status" value="1"/>
</dbReference>
<organism evidence="28 29">
    <name type="scientific">Rhodoferax koreensis</name>
    <dbReference type="NCBI Taxonomy" id="1842727"/>
    <lineage>
        <taxon>Bacteria</taxon>
        <taxon>Pseudomonadati</taxon>
        <taxon>Pseudomonadota</taxon>
        <taxon>Betaproteobacteria</taxon>
        <taxon>Burkholderiales</taxon>
        <taxon>Comamonadaceae</taxon>
        <taxon>Rhodoferax</taxon>
    </lineage>
</organism>
<dbReference type="Pfam" id="PF00512">
    <property type="entry name" value="HisKA"/>
    <property type="match status" value="1"/>
</dbReference>
<dbReference type="PRINTS" id="PR00344">
    <property type="entry name" value="BCTRLSENSOR"/>
</dbReference>
<feature type="modified residue" description="Phosphohistidine" evidence="20">
    <location>
        <position position="1153"/>
    </location>
</feature>
<dbReference type="PANTHER" id="PTHR45339">
    <property type="entry name" value="HYBRID SIGNAL TRANSDUCTION HISTIDINE KINASE J"/>
    <property type="match status" value="1"/>
</dbReference>
<keyword evidence="5 21" id="KW-0597">Phosphoprotein</keyword>
<dbReference type="InterPro" id="IPR036097">
    <property type="entry name" value="HisK_dim/P_sf"/>
</dbReference>
<comment type="subcellular location">
    <subcellularLocation>
        <location evidence="2">Cell membrane</location>
        <topology evidence="2">Multi-pass membrane protein</topology>
    </subcellularLocation>
</comment>
<dbReference type="SUPFAM" id="SSF47226">
    <property type="entry name" value="Histidine-containing phosphotransfer domain, HPT domain"/>
    <property type="match status" value="1"/>
</dbReference>
<name>A0A1P8K198_9BURK</name>
<feature type="domain" description="Histidine kinase" evidence="23">
    <location>
        <begin position="559"/>
        <end position="780"/>
    </location>
</feature>
<evidence type="ECO:0000259" key="23">
    <source>
        <dbReference type="PROSITE" id="PS50109"/>
    </source>
</evidence>
<feature type="coiled-coil region" evidence="22">
    <location>
        <begin position="532"/>
        <end position="559"/>
    </location>
</feature>
<evidence type="ECO:0000259" key="27">
    <source>
        <dbReference type="PROSITE" id="PS50894"/>
    </source>
</evidence>
<dbReference type="Gene3D" id="3.30.565.10">
    <property type="entry name" value="Histidine kinase-like ATPase, C-terminal domain"/>
    <property type="match status" value="1"/>
</dbReference>
<keyword evidence="12" id="KW-1133">Transmembrane helix</keyword>
<dbReference type="Pfam" id="PF13426">
    <property type="entry name" value="PAS_9"/>
    <property type="match status" value="1"/>
</dbReference>
<dbReference type="KEGG" id="rhy:RD110_23410"/>
<dbReference type="Gene3D" id="1.10.287.130">
    <property type="match status" value="1"/>
</dbReference>
<keyword evidence="14" id="KW-0843">Virulence</keyword>
<dbReference type="CDD" id="cd16922">
    <property type="entry name" value="HATPase_EvgS-ArcB-TorS-like"/>
    <property type="match status" value="1"/>
</dbReference>
<dbReference type="PROSITE" id="PS50110">
    <property type="entry name" value="RESPONSE_REGULATORY"/>
    <property type="match status" value="2"/>
</dbReference>
<evidence type="ECO:0000256" key="2">
    <source>
        <dbReference type="ARBA" id="ARBA00004651"/>
    </source>
</evidence>
<dbReference type="Gene3D" id="3.30.450.20">
    <property type="entry name" value="PAS domain"/>
    <property type="match status" value="2"/>
</dbReference>
<keyword evidence="9" id="KW-0547">Nucleotide-binding</keyword>
<evidence type="ECO:0000256" key="9">
    <source>
        <dbReference type="ARBA" id="ARBA00022741"/>
    </source>
</evidence>
<evidence type="ECO:0000256" key="6">
    <source>
        <dbReference type="ARBA" id="ARBA00022679"/>
    </source>
</evidence>
<evidence type="ECO:0000256" key="19">
    <source>
        <dbReference type="ARBA" id="ARBA00070152"/>
    </source>
</evidence>
<dbReference type="Pfam" id="PF01627">
    <property type="entry name" value="Hpt"/>
    <property type="match status" value="1"/>
</dbReference>
<dbReference type="InterPro" id="IPR003661">
    <property type="entry name" value="HisK_dim/P_dom"/>
</dbReference>
<evidence type="ECO:0000256" key="15">
    <source>
        <dbReference type="ARBA" id="ARBA00023136"/>
    </source>
</evidence>